<organism evidence="1 2">
    <name type="scientific">Setomelanomma holmii</name>
    <dbReference type="NCBI Taxonomy" id="210430"/>
    <lineage>
        <taxon>Eukaryota</taxon>
        <taxon>Fungi</taxon>
        <taxon>Dikarya</taxon>
        <taxon>Ascomycota</taxon>
        <taxon>Pezizomycotina</taxon>
        <taxon>Dothideomycetes</taxon>
        <taxon>Pleosporomycetidae</taxon>
        <taxon>Pleosporales</taxon>
        <taxon>Pleosporineae</taxon>
        <taxon>Phaeosphaeriaceae</taxon>
        <taxon>Setomelanomma</taxon>
    </lineage>
</organism>
<protein>
    <submittedName>
        <fullName evidence="1">Uncharacterized protein</fullName>
    </submittedName>
</protein>
<proteinExistence type="predicted"/>
<evidence type="ECO:0000313" key="1">
    <source>
        <dbReference type="EMBL" id="KAF2027364.1"/>
    </source>
</evidence>
<gene>
    <name evidence="1" type="ORF">EK21DRAFT_114860</name>
</gene>
<comment type="caution">
    <text evidence="1">The sequence shown here is derived from an EMBL/GenBank/DDBJ whole genome shotgun (WGS) entry which is preliminary data.</text>
</comment>
<reference evidence="1" key="1">
    <citation type="journal article" date="2020" name="Stud. Mycol.">
        <title>101 Dothideomycetes genomes: a test case for predicting lifestyles and emergence of pathogens.</title>
        <authorList>
            <person name="Haridas S."/>
            <person name="Albert R."/>
            <person name="Binder M."/>
            <person name="Bloem J."/>
            <person name="Labutti K."/>
            <person name="Salamov A."/>
            <person name="Andreopoulos B."/>
            <person name="Baker S."/>
            <person name="Barry K."/>
            <person name="Bills G."/>
            <person name="Bluhm B."/>
            <person name="Cannon C."/>
            <person name="Castanera R."/>
            <person name="Culley D."/>
            <person name="Daum C."/>
            <person name="Ezra D."/>
            <person name="Gonzalez J."/>
            <person name="Henrissat B."/>
            <person name="Kuo A."/>
            <person name="Liang C."/>
            <person name="Lipzen A."/>
            <person name="Lutzoni F."/>
            <person name="Magnuson J."/>
            <person name="Mondo S."/>
            <person name="Nolan M."/>
            <person name="Ohm R."/>
            <person name="Pangilinan J."/>
            <person name="Park H.-J."/>
            <person name="Ramirez L."/>
            <person name="Alfaro M."/>
            <person name="Sun H."/>
            <person name="Tritt A."/>
            <person name="Yoshinaga Y."/>
            <person name="Zwiers L.-H."/>
            <person name="Turgeon B."/>
            <person name="Goodwin S."/>
            <person name="Spatafora J."/>
            <person name="Crous P."/>
            <person name="Grigoriev I."/>
        </authorList>
    </citation>
    <scope>NUCLEOTIDE SEQUENCE</scope>
    <source>
        <strain evidence="1">CBS 110217</strain>
    </source>
</reference>
<dbReference type="AlphaFoldDB" id="A0A9P4H4J0"/>
<accession>A0A9P4H4J0</accession>
<keyword evidence="2" id="KW-1185">Reference proteome</keyword>
<dbReference type="Proteomes" id="UP000799777">
    <property type="component" value="Unassembled WGS sequence"/>
</dbReference>
<sequence>MAFKYSSSYVITVDVTNYDKSTSYPSHPAFKDLADPPDTSIHSWCKVFKATIQDKHTAAKLASSTAHYINTARLDEDDFEFDQVRAVCPAAGNLVDLDMWASPLECECEGDDPEQYSGLIVHELNVEAAYRRQGLGRRAYLPSAPVIVTVVLTYGLIDLVQALIDKLDIVAKQDVLNLSKTKDEKDHAAKYHCMPEVYVALACYDPSAGGYHRRVARRRALGQDPTKEEAVKPGSATDIARRFWRACWIRSCGLLCAYVSSESKEDGGRTTRAESKVKSVIALRARWQIWWKNRFQVGSSLSR</sequence>
<evidence type="ECO:0000313" key="2">
    <source>
        <dbReference type="Proteomes" id="UP000799777"/>
    </source>
</evidence>
<name>A0A9P4H4J0_9PLEO</name>
<dbReference type="EMBL" id="ML978227">
    <property type="protein sequence ID" value="KAF2027364.1"/>
    <property type="molecule type" value="Genomic_DNA"/>
</dbReference>